<evidence type="ECO:0000313" key="1">
    <source>
        <dbReference type="EMBL" id="KNF07236.1"/>
    </source>
</evidence>
<evidence type="ECO:0000313" key="2">
    <source>
        <dbReference type="Proteomes" id="UP000037267"/>
    </source>
</evidence>
<dbReference type="EMBL" id="LGSS01000020">
    <property type="protein sequence ID" value="KNF07236.1"/>
    <property type="molecule type" value="Genomic_DNA"/>
</dbReference>
<organism evidence="1 2">
    <name type="scientific">Gottschalkia purinilytica</name>
    <name type="common">Clostridium purinilyticum</name>
    <dbReference type="NCBI Taxonomy" id="1503"/>
    <lineage>
        <taxon>Bacteria</taxon>
        <taxon>Bacillati</taxon>
        <taxon>Bacillota</taxon>
        <taxon>Tissierellia</taxon>
        <taxon>Tissierellales</taxon>
        <taxon>Gottschalkiaceae</taxon>
        <taxon>Gottschalkia</taxon>
    </lineage>
</organism>
<sequence>MSINCSEKCLYQDDGLCTLNHITTSSGNSCSSCPYFKDKKTAN</sequence>
<dbReference type="RefSeq" id="WP_097677583.1">
    <property type="nucleotide sequence ID" value="NZ_LGSS01000020.1"/>
</dbReference>
<comment type="caution">
    <text evidence="1">The sequence shown here is derived from an EMBL/GenBank/DDBJ whole genome shotgun (WGS) entry which is preliminary data.</text>
</comment>
<dbReference type="AlphaFoldDB" id="A0A0L0W6X8"/>
<dbReference type="OrthoDB" id="1707754at2"/>
<accession>A0A0L0W6X8</accession>
<reference evidence="2" key="1">
    <citation type="submission" date="2015-07" db="EMBL/GenBank/DDBJ databases">
        <title>Draft genome sequence of the purine-degrading Gottschalkia purinilyticum DSM 1384 (formerly Clostridium purinilyticum).</title>
        <authorList>
            <person name="Poehlein A."/>
            <person name="Schiel-Bengelsdorf B."/>
            <person name="Bengelsdorf F.R."/>
            <person name="Daniel R."/>
            <person name="Duerre P."/>
        </authorList>
    </citation>
    <scope>NUCLEOTIDE SEQUENCE [LARGE SCALE GENOMIC DNA]</scope>
    <source>
        <strain evidence="2">DSM 1384</strain>
    </source>
</reference>
<keyword evidence="2" id="KW-1185">Reference proteome</keyword>
<gene>
    <name evidence="1" type="ORF">CLPU_20c00120</name>
</gene>
<dbReference type="Proteomes" id="UP000037267">
    <property type="component" value="Unassembled WGS sequence"/>
</dbReference>
<dbReference type="STRING" id="1503.CLPU_20c00120"/>
<evidence type="ECO:0008006" key="3">
    <source>
        <dbReference type="Google" id="ProtNLM"/>
    </source>
</evidence>
<protein>
    <recommendedName>
        <fullName evidence="3">DUF1540 domain-containing protein</fullName>
    </recommendedName>
</protein>
<name>A0A0L0W6X8_GOTPU</name>
<proteinExistence type="predicted"/>